<accession>A0ACB8ZB87</accession>
<organism evidence="1 2">
    <name type="scientific">Smallanthus sonchifolius</name>
    <dbReference type="NCBI Taxonomy" id="185202"/>
    <lineage>
        <taxon>Eukaryota</taxon>
        <taxon>Viridiplantae</taxon>
        <taxon>Streptophyta</taxon>
        <taxon>Embryophyta</taxon>
        <taxon>Tracheophyta</taxon>
        <taxon>Spermatophyta</taxon>
        <taxon>Magnoliopsida</taxon>
        <taxon>eudicotyledons</taxon>
        <taxon>Gunneridae</taxon>
        <taxon>Pentapetalae</taxon>
        <taxon>asterids</taxon>
        <taxon>campanulids</taxon>
        <taxon>Asterales</taxon>
        <taxon>Asteraceae</taxon>
        <taxon>Asteroideae</taxon>
        <taxon>Heliantheae alliance</taxon>
        <taxon>Millerieae</taxon>
        <taxon>Smallanthus</taxon>
    </lineage>
</organism>
<dbReference type="EMBL" id="CM042043">
    <property type="protein sequence ID" value="KAI3694601.1"/>
    <property type="molecule type" value="Genomic_DNA"/>
</dbReference>
<evidence type="ECO:0000313" key="2">
    <source>
        <dbReference type="Proteomes" id="UP001056120"/>
    </source>
</evidence>
<reference evidence="2" key="1">
    <citation type="journal article" date="2022" name="Mol. Ecol. Resour.">
        <title>The genomes of chicory, endive, great burdock and yacon provide insights into Asteraceae palaeo-polyploidization history and plant inulin production.</title>
        <authorList>
            <person name="Fan W."/>
            <person name="Wang S."/>
            <person name="Wang H."/>
            <person name="Wang A."/>
            <person name="Jiang F."/>
            <person name="Liu H."/>
            <person name="Zhao H."/>
            <person name="Xu D."/>
            <person name="Zhang Y."/>
        </authorList>
    </citation>
    <scope>NUCLEOTIDE SEQUENCE [LARGE SCALE GENOMIC DNA]</scope>
    <source>
        <strain evidence="2">cv. Yunnan</strain>
    </source>
</reference>
<reference evidence="1 2" key="2">
    <citation type="journal article" date="2022" name="Mol. Ecol. Resour.">
        <title>The genomes of chicory, endive, great burdock and yacon provide insights into Asteraceae paleo-polyploidization history and plant inulin production.</title>
        <authorList>
            <person name="Fan W."/>
            <person name="Wang S."/>
            <person name="Wang H."/>
            <person name="Wang A."/>
            <person name="Jiang F."/>
            <person name="Liu H."/>
            <person name="Zhao H."/>
            <person name="Xu D."/>
            <person name="Zhang Y."/>
        </authorList>
    </citation>
    <scope>NUCLEOTIDE SEQUENCE [LARGE SCALE GENOMIC DNA]</scope>
    <source>
        <strain evidence="2">cv. Yunnan</strain>
        <tissue evidence="1">Leaves</tissue>
    </source>
</reference>
<dbReference type="Proteomes" id="UP001056120">
    <property type="component" value="Linkage Group LG26"/>
</dbReference>
<proteinExistence type="predicted"/>
<comment type="caution">
    <text evidence="1">The sequence shown here is derived from an EMBL/GenBank/DDBJ whole genome shotgun (WGS) entry which is preliminary data.</text>
</comment>
<protein>
    <submittedName>
        <fullName evidence="1">Uncharacterized protein</fullName>
    </submittedName>
</protein>
<sequence>MKRRRKFPVLTSRQLSSGYLRHGSLAISDDLSLVRNPDQTVLEHLFAIKEVRNGLTACKTIPLLVDLLRPMPDKPDTNQWLNQLIVVLHLGSRISRLSAARALHQLFDGEDIRESELALHAFQPLIDMLNAASESEQEAALLTLIKLILTDTGKAVMFLDMKGNPLESLYKILSCSSLYSMVNSPFP</sequence>
<evidence type="ECO:0000313" key="1">
    <source>
        <dbReference type="EMBL" id="KAI3694601.1"/>
    </source>
</evidence>
<keyword evidence="2" id="KW-1185">Reference proteome</keyword>
<gene>
    <name evidence="1" type="ORF">L1987_77568</name>
</gene>
<name>A0ACB8ZB87_9ASTR</name>